<accession>A0A8H7VGH0</accession>
<keyword evidence="4 6" id="KW-1133">Transmembrane helix</keyword>
<feature type="transmembrane region" description="Helical" evidence="6">
    <location>
        <begin position="227"/>
        <end position="251"/>
    </location>
</feature>
<evidence type="ECO:0000313" key="8">
    <source>
        <dbReference type="Proteomes" id="UP000646827"/>
    </source>
</evidence>
<keyword evidence="8" id="KW-1185">Reference proteome</keyword>
<protein>
    <recommendedName>
        <fullName evidence="9">DUF726-domain-containing protein</fullName>
    </recommendedName>
</protein>
<dbReference type="GO" id="GO:0016020">
    <property type="term" value="C:membrane"/>
    <property type="evidence" value="ECO:0007669"/>
    <property type="project" value="UniProtKB-SubCell"/>
</dbReference>
<name>A0A8H7VGH0_9FUNG</name>
<dbReference type="Gene3D" id="3.40.50.1820">
    <property type="entry name" value="alpha/beta hydrolase"/>
    <property type="match status" value="1"/>
</dbReference>
<evidence type="ECO:0000256" key="6">
    <source>
        <dbReference type="SAM" id="Phobius"/>
    </source>
</evidence>
<dbReference type="InterPro" id="IPR007941">
    <property type="entry name" value="DUF726"/>
</dbReference>
<gene>
    <name evidence="7" type="ORF">INT45_010814</name>
</gene>
<dbReference type="OrthoDB" id="277931at2759"/>
<comment type="caution">
    <text evidence="7">The sequence shown here is derived from an EMBL/GenBank/DDBJ whole genome shotgun (WGS) entry which is preliminary data.</text>
</comment>
<reference evidence="7 8" key="1">
    <citation type="submission" date="2020-12" db="EMBL/GenBank/DDBJ databases">
        <title>Metabolic potential, ecology and presence of endohyphal bacteria is reflected in genomic diversity of Mucoromycotina.</title>
        <authorList>
            <person name="Muszewska A."/>
            <person name="Okrasinska A."/>
            <person name="Steczkiewicz K."/>
            <person name="Drgas O."/>
            <person name="Orlowska M."/>
            <person name="Perlinska-Lenart U."/>
            <person name="Aleksandrzak-Piekarczyk T."/>
            <person name="Szatraj K."/>
            <person name="Zielenkiewicz U."/>
            <person name="Pilsyk S."/>
            <person name="Malc E."/>
            <person name="Mieczkowski P."/>
            <person name="Kruszewska J.S."/>
            <person name="Biernat P."/>
            <person name="Pawlowska J."/>
        </authorList>
    </citation>
    <scope>NUCLEOTIDE SEQUENCE [LARGE SCALE GENOMIC DNA]</scope>
    <source>
        <strain evidence="7 8">CBS 142.35</strain>
    </source>
</reference>
<dbReference type="InterPro" id="IPR029058">
    <property type="entry name" value="AB_hydrolase_fold"/>
</dbReference>
<dbReference type="Pfam" id="PF05277">
    <property type="entry name" value="DUF726"/>
    <property type="match status" value="1"/>
</dbReference>
<evidence type="ECO:0000256" key="3">
    <source>
        <dbReference type="ARBA" id="ARBA00022692"/>
    </source>
</evidence>
<dbReference type="AlphaFoldDB" id="A0A8H7VGH0"/>
<evidence type="ECO:0008006" key="9">
    <source>
        <dbReference type="Google" id="ProtNLM"/>
    </source>
</evidence>
<keyword evidence="5 6" id="KW-0472">Membrane</keyword>
<proteinExistence type="inferred from homology"/>
<comment type="subcellular location">
    <subcellularLocation>
        <location evidence="1">Membrane</location>
        <topology evidence="1">Multi-pass membrane protein</topology>
    </subcellularLocation>
</comment>
<comment type="similarity">
    <text evidence="2">Belongs to the TMCO4 family.</text>
</comment>
<evidence type="ECO:0000256" key="2">
    <source>
        <dbReference type="ARBA" id="ARBA00009824"/>
    </source>
</evidence>
<organism evidence="7 8">
    <name type="scientific">Circinella minor</name>
    <dbReference type="NCBI Taxonomy" id="1195481"/>
    <lineage>
        <taxon>Eukaryota</taxon>
        <taxon>Fungi</taxon>
        <taxon>Fungi incertae sedis</taxon>
        <taxon>Mucoromycota</taxon>
        <taxon>Mucoromycotina</taxon>
        <taxon>Mucoromycetes</taxon>
        <taxon>Mucorales</taxon>
        <taxon>Lichtheimiaceae</taxon>
        <taxon>Circinella</taxon>
    </lineage>
</organism>
<sequence length="525" mass="58387">MTKEKESQPLIQLSATSWSQEQKLAIARIAGQSLTTIEPIVHQTWGMECWSQLLTYLELTQQDLVTKPITYEEAAKLLSTGKRDIRIEILVDLLALSMNLNKQPTSKKEGVVYDARSRRFLFELARLSNLTPADVTAVERSVAQQMYFALQDNIKEEDKDSNLHDRAALMDASAHKKIDETNKQKKAFKWLATGAGVLGGGALIAITGGLAAPLLAPLLVGLTGATFFATAGGVALMTSLFGLTGGGLAGWKMHRRMQGLQEFGFQQILNDADLPPIPTLQCTICISGFLRDNKDEFRSPWEHAFDRAKNYNDIYCLQYESDSLMDLGLAFDKFVKNQAIRYAGYEVAKQTALRAFFSAVTLPATLLKIADVIDNPWQIAADRSRKAGVVLANVLENRVQGNRPVSLVAYSCGCLVIWHCLKELYERKKYGLIDHVVFMGAPISGEDTQLWNNYLSVVSGRCINCFTDKDWVLAFVYRLHSLDTDVAGLRPVENIPRLENIRLDLEGHTSYRDAVTDILTDIGMA</sequence>
<dbReference type="EMBL" id="JAEPRB010000257">
    <property type="protein sequence ID" value="KAG2218017.1"/>
    <property type="molecule type" value="Genomic_DNA"/>
</dbReference>
<dbReference type="PANTHER" id="PTHR17920:SF23">
    <property type="entry name" value="DUF726-DOMAIN-CONTAINING PROTEIN"/>
    <property type="match status" value="1"/>
</dbReference>
<keyword evidence="3 6" id="KW-0812">Transmembrane</keyword>
<evidence type="ECO:0000313" key="7">
    <source>
        <dbReference type="EMBL" id="KAG2218017.1"/>
    </source>
</evidence>
<dbReference type="Proteomes" id="UP000646827">
    <property type="component" value="Unassembled WGS sequence"/>
</dbReference>
<evidence type="ECO:0000256" key="4">
    <source>
        <dbReference type="ARBA" id="ARBA00022989"/>
    </source>
</evidence>
<evidence type="ECO:0000256" key="1">
    <source>
        <dbReference type="ARBA" id="ARBA00004141"/>
    </source>
</evidence>
<evidence type="ECO:0000256" key="5">
    <source>
        <dbReference type="ARBA" id="ARBA00023136"/>
    </source>
</evidence>
<feature type="transmembrane region" description="Helical" evidence="6">
    <location>
        <begin position="190"/>
        <end position="215"/>
    </location>
</feature>
<dbReference type="PANTHER" id="PTHR17920">
    <property type="entry name" value="TRANSMEMBRANE AND COILED-COIL DOMAIN-CONTAINING PROTEIN 4 TMCO4"/>
    <property type="match status" value="1"/>
</dbReference>
<dbReference type="SUPFAM" id="SSF53474">
    <property type="entry name" value="alpha/beta-Hydrolases"/>
    <property type="match status" value="1"/>
</dbReference>